<dbReference type="OrthoDB" id="5522147at2"/>
<organism evidence="2 3">
    <name type="scientific">Stigmatella aurantiaca</name>
    <dbReference type="NCBI Taxonomy" id="41"/>
    <lineage>
        <taxon>Bacteria</taxon>
        <taxon>Pseudomonadati</taxon>
        <taxon>Myxococcota</taxon>
        <taxon>Myxococcia</taxon>
        <taxon>Myxococcales</taxon>
        <taxon>Cystobacterineae</taxon>
        <taxon>Archangiaceae</taxon>
        <taxon>Stigmatella</taxon>
    </lineage>
</organism>
<feature type="compositionally biased region" description="Low complexity" evidence="1">
    <location>
        <begin position="146"/>
        <end position="161"/>
    </location>
</feature>
<feature type="region of interest" description="Disordered" evidence="1">
    <location>
        <begin position="139"/>
        <end position="161"/>
    </location>
</feature>
<sequence>MSGPPRGVVWLWIHLVGAAALAQPSSESLLPVRRLTLAGSRDVPEVRLAPGRLTTLLFDAPLEVNALRQVGRTWGFERVEVAERALVLLPRPGQAVAARIPLTVRFADGQPEEGLPLVLVVGSGEAEARVEVARGLLPGPEERAEPQSAGGAQAAEGAAPSAEGGGLMGLISTGLLGEQGIRAIRVEPEDWAPPGMTVREARVYVATGRMALEVTLFLERGELPWAPGEAIVDLGQSERAAPQAVARLLEGAVLRPGDTARLVVEWASPTGQKMPRCRLSVSEQGGERAFQVNALPLEPRVPEASRGRRQP</sequence>
<reference evidence="3" key="1">
    <citation type="submission" date="2016-10" db="EMBL/GenBank/DDBJ databases">
        <authorList>
            <person name="Varghese N."/>
            <person name="Submissions S."/>
        </authorList>
    </citation>
    <scope>NUCLEOTIDE SEQUENCE [LARGE SCALE GENOMIC DNA]</scope>
    <source>
        <strain evidence="3">DSM 17044</strain>
    </source>
</reference>
<dbReference type="AlphaFoldDB" id="A0A1H8AQB3"/>
<evidence type="ECO:0000313" key="3">
    <source>
        <dbReference type="Proteomes" id="UP000182719"/>
    </source>
</evidence>
<evidence type="ECO:0000313" key="2">
    <source>
        <dbReference type="EMBL" id="SEM72753.1"/>
    </source>
</evidence>
<gene>
    <name evidence="2" type="ORF">SAMN05444354_1223</name>
</gene>
<keyword evidence="3" id="KW-1185">Reference proteome</keyword>
<protein>
    <submittedName>
        <fullName evidence="2">Myxococcus xanthus paralogous family TIGR02268</fullName>
    </submittedName>
</protein>
<dbReference type="Pfam" id="PF09544">
    <property type="entry name" value="DUF2381"/>
    <property type="match status" value="1"/>
</dbReference>
<evidence type="ECO:0000256" key="1">
    <source>
        <dbReference type="SAM" id="MobiDB-lite"/>
    </source>
</evidence>
<dbReference type="NCBIfam" id="TIGR02268">
    <property type="entry name" value="Myxococcus xanthus paralogous family TIGR02268"/>
    <property type="match status" value="1"/>
</dbReference>
<dbReference type="RefSeq" id="WP_143101611.1">
    <property type="nucleotide sequence ID" value="NZ_FOAP01000022.1"/>
</dbReference>
<dbReference type="InterPro" id="IPR011754">
    <property type="entry name" value="Mxa_paralog_2268"/>
</dbReference>
<dbReference type="Proteomes" id="UP000182719">
    <property type="component" value="Unassembled WGS sequence"/>
</dbReference>
<proteinExistence type="predicted"/>
<accession>A0A1H8AQB3</accession>
<dbReference type="EMBL" id="FOAP01000022">
    <property type="protein sequence ID" value="SEM72753.1"/>
    <property type="molecule type" value="Genomic_DNA"/>
</dbReference>
<name>A0A1H8AQB3_STIAU</name>